<proteinExistence type="predicted"/>
<dbReference type="Proteomes" id="UP000694941">
    <property type="component" value="Unplaced"/>
</dbReference>
<keyword evidence="2" id="KW-0812">Transmembrane</keyword>
<keyword evidence="2" id="KW-1133">Transmembrane helix</keyword>
<dbReference type="RefSeq" id="XP_022247156.1">
    <property type="nucleotide sequence ID" value="XM_022391448.1"/>
</dbReference>
<gene>
    <name evidence="4" type="primary">LOC111086856</name>
</gene>
<reference evidence="4" key="1">
    <citation type="submission" date="2025-08" db="UniProtKB">
        <authorList>
            <consortium name="RefSeq"/>
        </authorList>
    </citation>
    <scope>IDENTIFICATION</scope>
    <source>
        <tissue evidence="4">Muscle</tissue>
    </source>
</reference>
<evidence type="ECO:0000313" key="4">
    <source>
        <dbReference type="RefSeq" id="XP_022247156.1"/>
    </source>
</evidence>
<protein>
    <submittedName>
        <fullName evidence="4">Uncharacterized protein LOC111086856</fullName>
    </submittedName>
</protein>
<name>A0ABM1SU50_LIMPO</name>
<accession>A0ABM1SU50</accession>
<dbReference type="InterPro" id="IPR050468">
    <property type="entry name" value="Cuticle_Struct_Prot"/>
</dbReference>
<feature type="transmembrane region" description="Helical" evidence="2">
    <location>
        <begin position="12"/>
        <end position="29"/>
    </location>
</feature>
<sequence>MYQSVQQLRKKNIMILFGWMFAVSTMILLSDSRAATAISDSDQYAATLIPEKVQVVDIWRDHRGLGSYKFEYNTGLGKGESFREEERNQNGTVQGKWGYLDDFGVLRVTEYRADSMGFHIVARHVLIKTETFIKPPRPAVNPSFPFIGPLPPFIPKSSPVQEE</sequence>
<dbReference type="Pfam" id="PF00379">
    <property type="entry name" value="Chitin_bind_4"/>
    <property type="match status" value="1"/>
</dbReference>
<dbReference type="GeneID" id="111086856"/>
<evidence type="ECO:0000313" key="3">
    <source>
        <dbReference type="Proteomes" id="UP000694941"/>
    </source>
</evidence>
<keyword evidence="1" id="KW-0193">Cuticle</keyword>
<dbReference type="InterPro" id="IPR000618">
    <property type="entry name" value="Insect_cuticle"/>
</dbReference>
<keyword evidence="2" id="KW-0472">Membrane</keyword>
<dbReference type="PROSITE" id="PS51155">
    <property type="entry name" value="CHIT_BIND_RR_2"/>
    <property type="match status" value="1"/>
</dbReference>
<organism evidence="3 4">
    <name type="scientific">Limulus polyphemus</name>
    <name type="common">Atlantic horseshoe crab</name>
    <dbReference type="NCBI Taxonomy" id="6850"/>
    <lineage>
        <taxon>Eukaryota</taxon>
        <taxon>Metazoa</taxon>
        <taxon>Ecdysozoa</taxon>
        <taxon>Arthropoda</taxon>
        <taxon>Chelicerata</taxon>
        <taxon>Merostomata</taxon>
        <taxon>Xiphosura</taxon>
        <taxon>Limulidae</taxon>
        <taxon>Limulus</taxon>
    </lineage>
</organism>
<dbReference type="PANTHER" id="PTHR10380">
    <property type="entry name" value="CUTICLE PROTEIN"/>
    <property type="match status" value="1"/>
</dbReference>
<evidence type="ECO:0000256" key="1">
    <source>
        <dbReference type="PROSITE-ProRule" id="PRU00497"/>
    </source>
</evidence>
<keyword evidence="3" id="KW-1185">Reference proteome</keyword>
<evidence type="ECO:0000256" key="2">
    <source>
        <dbReference type="SAM" id="Phobius"/>
    </source>
</evidence>